<organism evidence="3 4">
    <name type="scientific">Planobispora siamensis</name>
    <dbReference type="NCBI Taxonomy" id="936338"/>
    <lineage>
        <taxon>Bacteria</taxon>
        <taxon>Bacillati</taxon>
        <taxon>Actinomycetota</taxon>
        <taxon>Actinomycetes</taxon>
        <taxon>Streptosporangiales</taxon>
        <taxon>Streptosporangiaceae</taxon>
        <taxon>Planobispora</taxon>
    </lineage>
</organism>
<dbReference type="EMBL" id="BOOJ01000048">
    <property type="protein sequence ID" value="GIH94947.1"/>
    <property type="molecule type" value="Genomic_DNA"/>
</dbReference>
<evidence type="ECO:0008006" key="5">
    <source>
        <dbReference type="Google" id="ProtNLM"/>
    </source>
</evidence>
<comment type="caution">
    <text evidence="3">The sequence shown here is derived from an EMBL/GenBank/DDBJ whole genome shotgun (WGS) entry which is preliminary data.</text>
</comment>
<reference evidence="3 4" key="1">
    <citation type="submission" date="2021-01" db="EMBL/GenBank/DDBJ databases">
        <title>Whole genome shotgun sequence of Planobispora siamensis NBRC 107568.</title>
        <authorList>
            <person name="Komaki H."/>
            <person name="Tamura T."/>
        </authorList>
    </citation>
    <scope>NUCLEOTIDE SEQUENCE [LARGE SCALE GENOMIC DNA]</scope>
    <source>
        <strain evidence="3 4">NBRC 107568</strain>
    </source>
</reference>
<keyword evidence="2" id="KW-0472">Membrane</keyword>
<feature type="transmembrane region" description="Helical" evidence="2">
    <location>
        <begin position="137"/>
        <end position="156"/>
    </location>
</feature>
<evidence type="ECO:0000256" key="2">
    <source>
        <dbReference type="SAM" id="Phobius"/>
    </source>
</evidence>
<dbReference type="AlphaFoldDB" id="A0A8J3SLA6"/>
<evidence type="ECO:0000313" key="4">
    <source>
        <dbReference type="Proteomes" id="UP000619788"/>
    </source>
</evidence>
<feature type="transmembrane region" description="Helical" evidence="2">
    <location>
        <begin position="48"/>
        <end position="74"/>
    </location>
</feature>
<protein>
    <recommendedName>
        <fullName evidence="5">DUF2567 domain-containing protein</fullName>
    </recommendedName>
</protein>
<keyword evidence="2" id="KW-1133">Transmembrane helix</keyword>
<evidence type="ECO:0000256" key="1">
    <source>
        <dbReference type="SAM" id="MobiDB-lite"/>
    </source>
</evidence>
<feature type="transmembrane region" description="Helical" evidence="2">
    <location>
        <begin position="7"/>
        <end position="28"/>
    </location>
</feature>
<dbReference type="Proteomes" id="UP000619788">
    <property type="component" value="Unassembled WGS sequence"/>
</dbReference>
<feature type="compositionally biased region" description="Pro residues" evidence="1">
    <location>
        <begin position="171"/>
        <end position="215"/>
    </location>
</feature>
<evidence type="ECO:0000313" key="3">
    <source>
        <dbReference type="EMBL" id="GIH94947.1"/>
    </source>
</evidence>
<accession>A0A8J3SLA6</accession>
<name>A0A8J3SLA6_9ACTN</name>
<gene>
    <name evidence="3" type="ORF">Psi01_55770</name>
</gene>
<feature type="region of interest" description="Disordered" evidence="1">
    <location>
        <begin position="164"/>
        <end position="215"/>
    </location>
</feature>
<keyword evidence="2" id="KW-0812">Transmembrane</keyword>
<keyword evidence="4" id="KW-1185">Reference proteome</keyword>
<feature type="transmembrane region" description="Helical" evidence="2">
    <location>
        <begin position="95"/>
        <end position="117"/>
    </location>
</feature>
<proteinExistence type="predicted"/>
<sequence length="215" mass="21710">MRYARDVAVTVLVLAVLGAAAGVLWSFLAPRPPYVVTDRGPLLADPSTQALIAADGWFALVTGVLGLVCGAVGYRLSHRTHPAVMPLALTAGGLLASYLALWVGGAVNIGAVTVAAAGVQVPVVPGPLRLTAHGVVVAWPLFAVGLCFALEGIAGYRDSPLRRPFGGHDPFGPPEPPPEPPLGPPPGSPPGPPSGPPSEPPSESPSEPPPGPKAP</sequence>